<dbReference type="EMBL" id="VCGU01000009">
    <property type="protein sequence ID" value="TRY70420.1"/>
    <property type="molecule type" value="Genomic_DNA"/>
</dbReference>
<accession>A0A553NYC1</accession>
<proteinExistence type="predicted"/>
<name>A0A553NYC1_TIGCA</name>
<keyword evidence="3" id="KW-1185">Reference proteome</keyword>
<protein>
    <submittedName>
        <fullName evidence="2">Uncharacterized protein</fullName>
    </submittedName>
</protein>
<organism evidence="2 3">
    <name type="scientific">Tigriopus californicus</name>
    <name type="common">Marine copepod</name>
    <dbReference type="NCBI Taxonomy" id="6832"/>
    <lineage>
        <taxon>Eukaryota</taxon>
        <taxon>Metazoa</taxon>
        <taxon>Ecdysozoa</taxon>
        <taxon>Arthropoda</taxon>
        <taxon>Crustacea</taxon>
        <taxon>Multicrustacea</taxon>
        <taxon>Hexanauplia</taxon>
        <taxon>Copepoda</taxon>
        <taxon>Harpacticoida</taxon>
        <taxon>Harpacticidae</taxon>
        <taxon>Tigriopus</taxon>
    </lineage>
</organism>
<feature type="compositionally biased region" description="Polar residues" evidence="1">
    <location>
        <begin position="89"/>
        <end position="100"/>
    </location>
</feature>
<feature type="compositionally biased region" description="Low complexity" evidence="1">
    <location>
        <begin position="101"/>
        <end position="112"/>
    </location>
</feature>
<dbReference type="AlphaFoldDB" id="A0A553NYC1"/>
<evidence type="ECO:0000313" key="3">
    <source>
        <dbReference type="Proteomes" id="UP000318571"/>
    </source>
</evidence>
<dbReference type="Proteomes" id="UP000318571">
    <property type="component" value="Chromosome 9"/>
</dbReference>
<comment type="caution">
    <text evidence="2">The sequence shown here is derived from an EMBL/GenBank/DDBJ whole genome shotgun (WGS) entry which is preliminary data.</text>
</comment>
<evidence type="ECO:0000256" key="1">
    <source>
        <dbReference type="SAM" id="MobiDB-lite"/>
    </source>
</evidence>
<reference evidence="2 3" key="1">
    <citation type="journal article" date="2018" name="Nat. Ecol. Evol.">
        <title>Genomic signatures of mitonuclear coevolution across populations of Tigriopus californicus.</title>
        <authorList>
            <person name="Barreto F.S."/>
            <person name="Watson E.T."/>
            <person name="Lima T.G."/>
            <person name="Willett C.S."/>
            <person name="Edmands S."/>
            <person name="Li W."/>
            <person name="Burton R.S."/>
        </authorList>
    </citation>
    <scope>NUCLEOTIDE SEQUENCE [LARGE SCALE GENOMIC DNA]</scope>
    <source>
        <strain evidence="2 3">San Diego</strain>
    </source>
</reference>
<evidence type="ECO:0000313" key="2">
    <source>
        <dbReference type="EMBL" id="TRY70420.1"/>
    </source>
</evidence>
<feature type="region of interest" description="Disordered" evidence="1">
    <location>
        <begin position="85"/>
        <end position="124"/>
    </location>
</feature>
<sequence>MVGQTPATKRDKRIARREVNTATVPGSTLLQPQTAGLLFCCVCREENTTYRYEVVYRSTTTTTNNGVTIQQENFISQGSLTRRNALGLSGTSNNTVTRTLSPRSLDSVSDSSSGDDHEYYNFPPRHPRHGHLKWPVLPHGSPGDGTDQCVTLTEERLHLTYPDYPVHIPTTTLRRIIVNASPKKSKKVKRKTKARKDRTNLAALRGLDLENSAGFYECKLIIHTPER</sequence>
<gene>
    <name evidence="2" type="ORF">TCAL_16405</name>
</gene>